<dbReference type="AlphaFoldDB" id="H0ETY2"/>
<dbReference type="HOGENOM" id="CLU_2922808_0_0_1"/>
<accession>H0ETY2</accession>
<dbReference type="EMBL" id="AGUE01000167">
    <property type="protein sequence ID" value="EHK97974.1"/>
    <property type="molecule type" value="Genomic_DNA"/>
</dbReference>
<organism evidence="1 2">
    <name type="scientific">Glarea lozoyensis (strain ATCC 74030 / MF5533)</name>
    <dbReference type="NCBI Taxonomy" id="1104152"/>
    <lineage>
        <taxon>Eukaryota</taxon>
        <taxon>Fungi</taxon>
        <taxon>Dikarya</taxon>
        <taxon>Ascomycota</taxon>
        <taxon>Pezizomycotina</taxon>
        <taxon>Leotiomycetes</taxon>
        <taxon>Helotiales</taxon>
        <taxon>Helotiaceae</taxon>
        <taxon>Glarea</taxon>
    </lineage>
</organism>
<evidence type="ECO:0000313" key="1">
    <source>
        <dbReference type="EMBL" id="EHK97974.1"/>
    </source>
</evidence>
<evidence type="ECO:0000313" key="2">
    <source>
        <dbReference type="Proteomes" id="UP000005446"/>
    </source>
</evidence>
<dbReference type="InParanoid" id="H0ETY2"/>
<protein>
    <submittedName>
        <fullName evidence="1">Uncharacterized protein</fullName>
    </submittedName>
</protein>
<name>H0ETY2_GLAL7</name>
<reference evidence="1 2" key="1">
    <citation type="journal article" date="2012" name="Eukaryot. Cell">
        <title>Genome sequence of the fungus Glarea lozoyensis: the first genome sequence of a species from the Helotiaceae family.</title>
        <authorList>
            <person name="Youssar L."/>
            <person name="Gruening B.A."/>
            <person name="Erxleben A."/>
            <person name="Guenther S."/>
            <person name="Huettel W."/>
        </authorList>
    </citation>
    <scope>NUCLEOTIDE SEQUENCE [LARGE SCALE GENOMIC DNA]</scope>
    <source>
        <strain evidence="2">ATCC 74030 / MF5533</strain>
    </source>
</reference>
<gene>
    <name evidence="1" type="ORF">M7I_6206</name>
</gene>
<proteinExistence type="predicted"/>
<comment type="caution">
    <text evidence="1">The sequence shown here is derived from an EMBL/GenBank/DDBJ whole genome shotgun (WGS) entry which is preliminary data.</text>
</comment>
<keyword evidence="2" id="KW-1185">Reference proteome</keyword>
<dbReference type="Proteomes" id="UP000005446">
    <property type="component" value="Unassembled WGS sequence"/>
</dbReference>
<sequence length="61" mass="7344">MLEEFSKYRYLSWRPQLELTILPRHSKDTEVHLNQTMVSSIDTIIHTESTQHHKLLWKPTV</sequence>